<dbReference type="EMBL" id="LMTZ01000089">
    <property type="protein sequence ID" value="KST67295.1"/>
    <property type="molecule type" value="Genomic_DNA"/>
</dbReference>
<name>A0A0V7ZT35_9CYAN</name>
<proteinExistence type="predicted"/>
<accession>A0A0V7ZT35</accession>
<dbReference type="AlphaFoldDB" id="A0A0V7ZT35"/>
<keyword evidence="2" id="KW-1185">Reference proteome</keyword>
<dbReference type="SUPFAM" id="SSF54427">
    <property type="entry name" value="NTF2-like"/>
    <property type="match status" value="1"/>
</dbReference>
<comment type="caution">
    <text evidence="1">The sequence shown here is derived from an EMBL/GenBank/DDBJ whole genome shotgun (WGS) entry which is preliminary data.</text>
</comment>
<dbReference type="PANTHER" id="PTHR31723">
    <property type="entry name" value="PATHOGENESIS-RELATED FAMILY PROTEIN"/>
    <property type="match status" value="1"/>
</dbReference>
<dbReference type="InterPro" id="IPR053218">
    <property type="entry name" value="Pathogen-related_defense"/>
</dbReference>
<reference evidence="1 2" key="1">
    <citation type="journal article" date="2015" name="Genome Announc.">
        <title>Draft Genome of the Euendolithic (true boring) Cyanobacterium Mastigocoleus testarum strain BC008.</title>
        <authorList>
            <person name="Guida B.S."/>
            <person name="Garcia-Pichel F."/>
        </authorList>
    </citation>
    <scope>NUCLEOTIDE SEQUENCE [LARGE SCALE GENOMIC DNA]</scope>
    <source>
        <strain evidence="1 2">BC008</strain>
    </source>
</reference>
<protein>
    <submittedName>
        <fullName evidence="1">SnoaL-like polyketide cyclase</fullName>
    </submittedName>
</protein>
<dbReference type="RefSeq" id="WP_027845995.1">
    <property type="nucleotide sequence ID" value="NZ_LMTZ01000089.1"/>
</dbReference>
<evidence type="ECO:0000313" key="1">
    <source>
        <dbReference type="EMBL" id="KST67295.1"/>
    </source>
</evidence>
<dbReference type="Proteomes" id="UP000053372">
    <property type="component" value="Unassembled WGS sequence"/>
</dbReference>
<gene>
    <name evidence="1" type="ORF">BC008_29345</name>
</gene>
<dbReference type="InterPro" id="IPR032710">
    <property type="entry name" value="NTF2-like_dom_sf"/>
</dbReference>
<sequence length="265" mass="30294">MTTTQNNELPVWVQDRDKAIAHSTNDQWRGGKIPDYTESKAGLAAESTCNHVEGSLEAIVENLVRTFEMEVSFKTNPEQWLSVVRDRFRMSSNGGKEYTADDVVKGGTYNLFIGDTDAYKASEETFESSGRLFRTAFPKGFLWEVLEVYSGPPNIAFKWRHWGTFTGSYKDYSPTGETIEIIGMSVARVTEDLKISAVEHYFDNTQFFAKLTTSAGDGGNEKQTDNSLWSFFRKLWRRSEEPTVRVQENFTQQTEVSACPFRFRW</sequence>
<dbReference type="Gene3D" id="3.10.450.50">
    <property type="match status" value="1"/>
</dbReference>
<organism evidence="1 2">
    <name type="scientific">Mastigocoleus testarum BC008</name>
    <dbReference type="NCBI Taxonomy" id="371196"/>
    <lineage>
        <taxon>Bacteria</taxon>
        <taxon>Bacillati</taxon>
        <taxon>Cyanobacteriota</taxon>
        <taxon>Cyanophyceae</taxon>
        <taxon>Nostocales</taxon>
        <taxon>Hapalosiphonaceae</taxon>
        <taxon>Mastigocoleus</taxon>
    </lineage>
</organism>
<dbReference type="PANTHER" id="PTHR31723:SF10">
    <property type="entry name" value="PATHOGEN-RELATED PROTEIN"/>
    <property type="match status" value="1"/>
</dbReference>
<evidence type="ECO:0000313" key="2">
    <source>
        <dbReference type="Proteomes" id="UP000053372"/>
    </source>
</evidence>